<evidence type="ECO:0000256" key="6">
    <source>
        <dbReference type="ARBA" id="ARBA00023295"/>
    </source>
</evidence>
<sequence length="805" mass="91258">MNLKPLAFSIALLCSVPTMAAKPNTDLQLMPYPQQVSLTNSAPLVIDRYFNAQLTGFTSPRLISLVERLNHRIERQTGLFLTTSIQAKNQTPTLTIDVKAPAPTKVQRAKEDESYQLEVTSKQAKLTANTPYGAMRGIETFLQLIQSDTNGFNIPTVVIDDSPRFPWRGALIDTARHFIPVDVIKRQLDGLASAKLNTFHWHLTDDQGWRLESVAYPNLQEKGSDGLFYTREQIKDVVAYANSLGIRVIPEVDLPGHASAIAAAYPKLMTEVQDYQIERKWGVHKPLLDPTKPEVYQFINTLIKEVTELFPDEYIHIGGDEVDPEQWNNSDHVQRFMKENNLKDALALHAYFNQRVEQILKRHKRKMIGWDETYHPDLPKSIVIQSWRGHDSIGESANDGYQGILSTGYYIDQAQPAAMHYRNDPMPKPLQVDDVVAEGEQWQTWAFSAPRTKGSPVTGTFTLITAKDGTQRGFIDYKGKSRRAIFDIQSVKGVTQFWMDSWMGKTMPKVVLKDGVLTGDMQVGNANYPMTGKLIAASNIEGSQYPTAPKPVELKQKQQDRILGGEITLWAENVKYDTLELRMWPRSYVIAERLWSDASITDEDSMYQRMETMDDWSTLSVGLQHQWNSMVGLKRLANGHDIAPLQVLSEAIEQAQYYHRHHEKWVNENYDQFDPLNRLADTLPPESLEVRALTQKVNAFVKDPNNAALSTDIKAMFQRWADNTQAVMPIIASNHLLTQVEPVVQQVDLLSRTGIELVDIIQSGKKLDQKQIITIKQMIAKAKPIQDELIVAIVYPVETLLNHAY</sequence>
<dbReference type="GO" id="GO:0030203">
    <property type="term" value="P:glycosaminoglycan metabolic process"/>
    <property type="evidence" value="ECO:0007669"/>
    <property type="project" value="TreeGrafter"/>
</dbReference>
<dbReference type="Proteomes" id="UP000240530">
    <property type="component" value="Unassembled WGS sequence"/>
</dbReference>
<dbReference type="Gene3D" id="3.20.20.80">
    <property type="entry name" value="Glycosidases"/>
    <property type="match status" value="2"/>
</dbReference>
<dbReference type="InterPro" id="IPR025705">
    <property type="entry name" value="Beta_hexosaminidase_sua/sub"/>
</dbReference>
<dbReference type="PRINTS" id="PR00738">
    <property type="entry name" value="GLHYDRLASE20"/>
</dbReference>
<dbReference type="EC" id="3.2.1.52" evidence="3"/>
<evidence type="ECO:0000256" key="3">
    <source>
        <dbReference type="ARBA" id="ARBA00012663"/>
    </source>
</evidence>
<keyword evidence="5" id="KW-0325">Glycoprotein</keyword>
<dbReference type="SUPFAM" id="SSF55545">
    <property type="entry name" value="beta-N-acetylhexosaminidase-like domain"/>
    <property type="match status" value="1"/>
</dbReference>
<dbReference type="InterPro" id="IPR017853">
    <property type="entry name" value="GH"/>
</dbReference>
<dbReference type="AlphaFoldDB" id="A0A2T3KSG2"/>
<comment type="similarity">
    <text evidence="2">Belongs to the glycosyl hydrolase 20 family.</text>
</comment>
<dbReference type="EMBL" id="PYNS01000019">
    <property type="protein sequence ID" value="PSV09359.1"/>
    <property type="molecule type" value="Genomic_DNA"/>
</dbReference>
<dbReference type="InterPro" id="IPR015883">
    <property type="entry name" value="Glyco_hydro_20_cat"/>
</dbReference>
<protein>
    <recommendedName>
        <fullName evidence="3">beta-N-acetylhexosaminidase</fullName>
        <ecNumber evidence="3">3.2.1.52</ecNumber>
    </recommendedName>
    <alternativeName>
        <fullName evidence="7">Beta-N-acetylhexosaminidase</fullName>
    </alternativeName>
</protein>
<dbReference type="GO" id="GO:0005886">
    <property type="term" value="C:plasma membrane"/>
    <property type="evidence" value="ECO:0007669"/>
    <property type="project" value="TreeGrafter"/>
</dbReference>
<evidence type="ECO:0000259" key="10">
    <source>
        <dbReference type="Pfam" id="PF00728"/>
    </source>
</evidence>
<accession>A0A2T3KSG2</accession>
<dbReference type="GO" id="GO:0005975">
    <property type="term" value="P:carbohydrate metabolic process"/>
    <property type="evidence" value="ECO:0007669"/>
    <property type="project" value="InterPro"/>
</dbReference>
<evidence type="ECO:0000256" key="7">
    <source>
        <dbReference type="ARBA" id="ARBA00030512"/>
    </source>
</evidence>
<dbReference type="PANTHER" id="PTHR22600:SF57">
    <property type="entry name" value="BETA-N-ACETYLHEXOSAMINIDASE"/>
    <property type="match status" value="1"/>
</dbReference>
<dbReference type="InterPro" id="IPR029018">
    <property type="entry name" value="Hex-like_dom2"/>
</dbReference>
<feature type="active site" description="Proton donor" evidence="8">
    <location>
        <position position="321"/>
    </location>
</feature>
<dbReference type="RefSeq" id="WP_107185606.1">
    <property type="nucleotide sequence ID" value="NZ_JAWQGC010000001.1"/>
</dbReference>
<dbReference type="Pfam" id="PF00728">
    <property type="entry name" value="Glyco_hydro_20"/>
    <property type="match status" value="2"/>
</dbReference>
<dbReference type="PANTHER" id="PTHR22600">
    <property type="entry name" value="BETA-HEXOSAMINIDASE"/>
    <property type="match status" value="1"/>
</dbReference>
<dbReference type="GO" id="GO:0016231">
    <property type="term" value="F:beta-N-acetylglucosaminidase activity"/>
    <property type="evidence" value="ECO:0007669"/>
    <property type="project" value="TreeGrafter"/>
</dbReference>
<evidence type="ECO:0000313" key="13">
    <source>
        <dbReference type="Proteomes" id="UP000240530"/>
    </source>
</evidence>
<comment type="catalytic activity">
    <reaction evidence="1">
        <text>Hydrolysis of terminal non-reducing N-acetyl-D-hexosamine residues in N-acetyl-beta-D-hexosaminides.</text>
        <dbReference type="EC" id="3.2.1.52"/>
    </reaction>
</comment>
<evidence type="ECO:0000256" key="8">
    <source>
        <dbReference type="PIRSR" id="PIRSR625705-1"/>
    </source>
</evidence>
<evidence type="ECO:0000313" key="12">
    <source>
        <dbReference type="EMBL" id="PSV09359.1"/>
    </source>
</evidence>
<name>A0A2T3KSG2_PHOLD</name>
<dbReference type="InterPro" id="IPR029019">
    <property type="entry name" value="HEX_eukaryotic_N"/>
</dbReference>
<feature type="chain" id="PRO_5015411808" description="beta-N-acetylhexosaminidase" evidence="9">
    <location>
        <begin position="21"/>
        <end position="805"/>
    </location>
</feature>
<dbReference type="Pfam" id="PF14845">
    <property type="entry name" value="Glycohydro_20b2"/>
    <property type="match status" value="1"/>
</dbReference>
<evidence type="ECO:0000256" key="4">
    <source>
        <dbReference type="ARBA" id="ARBA00022801"/>
    </source>
</evidence>
<evidence type="ECO:0000256" key="1">
    <source>
        <dbReference type="ARBA" id="ARBA00001231"/>
    </source>
</evidence>
<evidence type="ECO:0000256" key="9">
    <source>
        <dbReference type="SAM" id="SignalP"/>
    </source>
</evidence>
<reference evidence="12 13" key="1">
    <citation type="submission" date="2018-03" db="EMBL/GenBank/DDBJ databases">
        <title>Whole genome sequencing of Histamine producing bacteria.</title>
        <authorList>
            <person name="Butler K."/>
        </authorList>
    </citation>
    <scope>NUCLEOTIDE SEQUENCE [LARGE SCALE GENOMIC DNA]</scope>
    <source>
        <strain evidence="12 13">Res.4.1</strain>
    </source>
</reference>
<dbReference type="SUPFAM" id="SSF51445">
    <property type="entry name" value="(Trans)glycosidases"/>
    <property type="match status" value="1"/>
</dbReference>
<feature type="domain" description="Glycoside hydrolase family 20 catalytic" evidence="10">
    <location>
        <begin position="543"/>
        <end position="597"/>
    </location>
</feature>
<feature type="signal peptide" evidence="9">
    <location>
        <begin position="1"/>
        <end position="20"/>
    </location>
</feature>
<dbReference type="Gene3D" id="3.30.379.10">
    <property type="entry name" value="Chitobiase/beta-hexosaminidase domain 2-like"/>
    <property type="match status" value="1"/>
</dbReference>
<evidence type="ECO:0000259" key="11">
    <source>
        <dbReference type="Pfam" id="PF14845"/>
    </source>
</evidence>
<keyword evidence="9" id="KW-0732">Signal</keyword>
<dbReference type="CDD" id="cd06570">
    <property type="entry name" value="GH20_chitobiase-like_1"/>
    <property type="match status" value="1"/>
</dbReference>
<organism evidence="12 13">
    <name type="scientific">Photobacterium leiognathi subsp. mandapamensis</name>
    <name type="common">Photobacterium mandapamensis</name>
    <dbReference type="NCBI Taxonomy" id="48408"/>
    <lineage>
        <taxon>Bacteria</taxon>
        <taxon>Pseudomonadati</taxon>
        <taxon>Pseudomonadota</taxon>
        <taxon>Gammaproteobacteria</taxon>
        <taxon>Vibrionales</taxon>
        <taxon>Vibrionaceae</taxon>
        <taxon>Photobacterium</taxon>
    </lineage>
</organism>
<evidence type="ECO:0000256" key="2">
    <source>
        <dbReference type="ARBA" id="ARBA00006285"/>
    </source>
</evidence>
<evidence type="ECO:0000256" key="5">
    <source>
        <dbReference type="ARBA" id="ARBA00023180"/>
    </source>
</evidence>
<keyword evidence="6" id="KW-0326">Glycosidase</keyword>
<keyword evidence="4" id="KW-0378">Hydrolase</keyword>
<feature type="domain" description="Beta-hexosaminidase eukaryotic type N-terminal" evidence="11">
    <location>
        <begin position="86"/>
        <end position="144"/>
    </location>
</feature>
<proteinExistence type="inferred from homology"/>
<comment type="caution">
    <text evidence="12">The sequence shown here is derived from an EMBL/GenBank/DDBJ whole genome shotgun (WGS) entry which is preliminary data.</text>
</comment>
<feature type="domain" description="Glycoside hydrolase family 20 catalytic" evidence="10">
    <location>
        <begin position="165"/>
        <end position="422"/>
    </location>
</feature>
<gene>
    <name evidence="12" type="ORF">C0W93_15280</name>
</gene>